<dbReference type="Gene3D" id="3.60.21.50">
    <property type="match status" value="1"/>
</dbReference>
<dbReference type="GO" id="GO:0042276">
    <property type="term" value="P:error-prone translesion synthesis"/>
    <property type="evidence" value="ECO:0007669"/>
    <property type="project" value="TreeGrafter"/>
</dbReference>
<evidence type="ECO:0000256" key="3">
    <source>
        <dbReference type="ARBA" id="ARBA00016011"/>
    </source>
</evidence>
<evidence type="ECO:0000256" key="5">
    <source>
        <dbReference type="ARBA" id="ARBA00023125"/>
    </source>
</evidence>
<dbReference type="GO" id="GO:0000785">
    <property type="term" value="C:chromatin"/>
    <property type="evidence" value="ECO:0007669"/>
    <property type="project" value="EnsemblFungi"/>
</dbReference>
<evidence type="ECO:0000256" key="2">
    <source>
        <dbReference type="ARBA" id="ARBA00009560"/>
    </source>
</evidence>
<dbReference type="EMBL" id="MCGT01000007">
    <property type="protein sequence ID" value="ORX58322.1"/>
    <property type="molecule type" value="Genomic_DNA"/>
</dbReference>
<dbReference type="InterPro" id="IPR007185">
    <property type="entry name" value="DNA_pol_a/d/e_bsu"/>
</dbReference>
<dbReference type="InterPro" id="IPR016266">
    <property type="entry name" value="POLE2"/>
</dbReference>
<comment type="subcellular location">
    <subcellularLocation>
        <location evidence="1">Nucleus</location>
    </subcellularLocation>
</comment>
<accession>A0A1X2GPG5</accession>
<dbReference type="GO" id="GO:0003677">
    <property type="term" value="F:DNA binding"/>
    <property type="evidence" value="ECO:0007669"/>
    <property type="project" value="UniProtKB-KW"/>
</dbReference>
<reference evidence="9 10" key="1">
    <citation type="submission" date="2016-07" db="EMBL/GenBank/DDBJ databases">
        <title>Pervasive Adenine N6-methylation of Active Genes in Fungi.</title>
        <authorList>
            <consortium name="DOE Joint Genome Institute"/>
            <person name="Mondo S.J."/>
            <person name="Dannebaum R.O."/>
            <person name="Kuo R.C."/>
            <person name="Labutti K."/>
            <person name="Haridas S."/>
            <person name="Kuo A."/>
            <person name="Salamov A."/>
            <person name="Ahrendt S.R."/>
            <person name="Lipzen A."/>
            <person name="Sullivan W."/>
            <person name="Andreopoulos W.B."/>
            <person name="Clum A."/>
            <person name="Lindquist E."/>
            <person name="Daum C."/>
            <person name="Ramamoorthy G.K."/>
            <person name="Gryganskyi A."/>
            <person name="Culley D."/>
            <person name="Magnuson J.K."/>
            <person name="James T.Y."/>
            <person name="O'Malley M.A."/>
            <person name="Stajich J.E."/>
            <person name="Spatafora J.W."/>
            <person name="Visel A."/>
            <person name="Grigoriev I.V."/>
        </authorList>
    </citation>
    <scope>NUCLEOTIDE SEQUENCE [LARGE SCALE GENOMIC DNA]</scope>
    <source>
        <strain evidence="9 10">NRRL 3301</strain>
    </source>
</reference>
<keyword evidence="4" id="KW-0235">DNA replication</keyword>
<evidence type="ECO:0000313" key="10">
    <source>
        <dbReference type="Proteomes" id="UP000242146"/>
    </source>
</evidence>
<dbReference type="Pfam" id="PF04042">
    <property type="entry name" value="DNA_pol_E_B"/>
    <property type="match status" value="1"/>
</dbReference>
<dbReference type="OrthoDB" id="10254730at2759"/>
<comment type="caution">
    <text evidence="9">The sequence shown here is derived from an EMBL/GenBank/DDBJ whole genome shotgun (WGS) entry which is preliminary data.</text>
</comment>
<dbReference type="AlphaFoldDB" id="A0A1X2GPG5"/>
<evidence type="ECO:0000313" key="9">
    <source>
        <dbReference type="EMBL" id="ORX58322.1"/>
    </source>
</evidence>
<dbReference type="GO" id="GO:0008622">
    <property type="term" value="C:epsilon DNA polymerase complex"/>
    <property type="evidence" value="ECO:0007669"/>
    <property type="project" value="InterPro"/>
</dbReference>
<feature type="domain" description="DNA polymerase alpha/delta/epsilon subunit B" evidence="8">
    <location>
        <begin position="207"/>
        <end position="417"/>
    </location>
</feature>
<keyword evidence="6" id="KW-0539">Nucleus</keyword>
<proteinExistence type="inferred from homology"/>
<dbReference type="Proteomes" id="UP000242146">
    <property type="component" value="Unassembled WGS sequence"/>
</dbReference>
<evidence type="ECO:0000259" key="8">
    <source>
        <dbReference type="Pfam" id="PF04042"/>
    </source>
</evidence>
<evidence type="ECO:0000256" key="6">
    <source>
        <dbReference type="ARBA" id="ARBA00023242"/>
    </source>
</evidence>
<keyword evidence="5" id="KW-0238">DNA-binding</keyword>
<dbReference type="PANTHER" id="PTHR12708:SF0">
    <property type="entry name" value="DNA POLYMERASE EPSILON SUBUNIT 2"/>
    <property type="match status" value="1"/>
</dbReference>
<evidence type="ECO:0000256" key="4">
    <source>
        <dbReference type="ARBA" id="ARBA00022705"/>
    </source>
</evidence>
<comment type="similarity">
    <text evidence="2">Belongs to the DNA polymerase epsilon subunit B family.</text>
</comment>
<dbReference type="STRING" id="101127.A0A1X2GPG5"/>
<dbReference type="GO" id="GO:0140529">
    <property type="term" value="P:CMG complex assembly"/>
    <property type="evidence" value="ECO:0007669"/>
    <property type="project" value="EnsemblFungi"/>
</dbReference>
<keyword evidence="10" id="KW-1185">Reference proteome</keyword>
<dbReference type="PANTHER" id="PTHR12708">
    <property type="entry name" value="DNA POLYMERASE EPSILON SUBUNIT B"/>
    <property type="match status" value="1"/>
</dbReference>
<gene>
    <name evidence="9" type="ORF">DM01DRAFT_254213</name>
</gene>
<evidence type="ECO:0000256" key="7">
    <source>
        <dbReference type="ARBA" id="ARBA00032930"/>
    </source>
</evidence>
<protein>
    <recommendedName>
        <fullName evidence="3">DNA polymerase epsilon subunit B</fullName>
    </recommendedName>
    <alternativeName>
        <fullName evidence="7">DNA polymerase II subunit 2</fullName>
    </alternativeName>
</protein>
<evidence type="ECO:0000256" key="1">
    <source>
        <dbReference type="ARBA" id="ARBA00004123"/>
    </source>
</evidence>
<organism evidence="9 10">
    <name type="scientific">Hesseltinella vesiculosa</name>
    <dbReference type="NCBI Taxonomy" id="101127"/>
    <lineage>
        <taxon>Eukaryota</taxon>
        <taxon>Fungi</taxon>
        <taxon>Fungi incertae sedis</taxon>
        <taxon>Mucoromycota</taxon>
        <taxon>Mucoromycotina</taxon>
        <taxon>Mucoromycetes</taxon>
        <taxon>Mucorales</taxon>
        <taxon>Cunninghamellaceae</taxon>
        <taxon>Hesseltinella</taxon>
    </lineage>
</organism>
<name>A0A1X2GPG5_9FUNG</name>
<sequence length="452" mass="52220">MSIHDPTDTIDITKHFNVVDAFNMPRLQYDYHRKVFLEASTPPNVLGTAKDKAEMYRDRLNLVKQRLLRNELFCPTTMHLDKESYIKITPVKALIGHDTERFTLFGMLTQLEENRYHLEDDDGNIELNLANMTYDTGLFTDGTFVLVTGIYENDRPFEVQDITFPPAEPRLTTDVYFPHVDFYGFPKTVVDEKRLQLEEERNDNIFFIVVSDVFLDQPKTMQALRRILDKYEHENIPLAFILIGNFASGSMVNAGMNIQDYQGKSKSDNLYALGELIGDFPTIASQTHFVVVPGPRDPWGGELLPQTPIPELFTRRLRQKIRHITFASNPCRIRYLSQDLLVFREDILNRLWRNTLLHPNTQAEPQPSLHLVKTIINQGHLCPLPLAVRPIYWSHDHALRLYPLPHTLIMADHSEKYAVNYEGTHSLNPGSFSSSDFIYSIYHPSQRTSESK</sequence>